<evidence type="ECO:0000256" key="2">
    <source>
        <dbReference type="ARBA" id="ARBA00022723"/>
    </source>
</evidence>
<dbReference type="Proteomes" id="UP000595038">
    <property type="component" value="Chromosome"/>
</dbReference>
<evidence type="ECO:0000313" key="7">
    <source>
        <dbReference type="Proteomes" id="UP000595038"/>
    </source>
</evidence>
<protein>
    <submittedName>
        <fullName evidence="4">DinB family protein</fullName>
    </submittedName>
</protein>
<dbReference type="EMBL" id="NILC01000033">
    <property type="protein sequence ID" value="TWL20968.1"/>
    <property type="molecule type" value="Genomic_DNA"/>
</dbReference>
<keyword evidence="2 3" id="KW-0479">Metal-binding</keyword>
<dbReference type="InterPro" id="IPR034660">
    <property type="entry name" value="DinB/YfiT-like"/>
</dbReference>
<dbReference type="PANTHER" id="PTHR37302">
    <property type="entry name" value="SLR1116 PROTEIN"/>
    <property type="match status" value="1"/>
</dbReference>
<dbReference type="EMBL" id="CP065647">
    <property type="protein sequence ID" value="QPR71232.1"/>
    <property type="molecule type" value="Genomic_DNA"/>
</dbReference>
<evidence type="ECO:0000256" key="1">
    <source>
        <dbReference type="ARBA" id="ARBA00008635"/>
    </source>
</evidence>
<comment type="similarity">
    <text evidence="1">Belongs to the DinB family.</text>
</comment>
<dbReference type="Pfam" id="PF05163">
    <property type="entry name" value="DinB"/>
    <property type="match status" value="1"/>
</dbReference>
<evidence type="ECO:0000313" key="6">
    <source>
        <dbReference type="Proteomes" id="UP000435910"/>
    </source>
</evidence>
<evidence type="ECO:0000256" key="3">
    <source>
        <dbReference type="PIRSR" id="PIRSR607837-1"/>
    </source>
</evidence>
<evidence type="ECO:0000313" key="5">
    <source>
        <dbReference type="EMBL" id="TWL20968.1"/>
    </source>
</evidence>
<dbReference type="Gene3D" id="1.20.120.450">
    <property type="entry name" value="dinb family like domain"/>
    <property type="match status" value="1"/>
</dbReference>
<dbReference type="AlphaFoldDB" id="A0A415JEU2"/>
<dbReference type="PANTHER" id="PTHR37302:SF1">
    <property type="entry name" value="PROTEIN DINB"/>
    <property type="match status" value="1"/>
</dbReference>
<name>A0A415JEU2_BACLI</name>
<evidence type="ECO:0000313" key="4">
    <source>
        <dbReference type="EMBL" id="QPR71232.1"/>
    </source>
</evidence>
<feature type="binding site" evidence="3">
    <location>
        <position position="136"/>
    </location>
    <ligand>
        <name>a divalent metal cation</name>
        <dbReference type="ChEBI" id="CHEBI:60240"/>
    </ligand>
</feature>
<reference evidence="5 6" key="1">
    <citation type="submission" date="2019-06" db="EMBL/GenBank/DDBJ databases">
        <title>Genome sequence analysis of &gt;100 Bacillus licheniformis strains suggests intrinsic resistance to this species.</title>
        <authorList>
            <person name="Wels M."/>
            <person name="Siezen R.J."/>
            <person name="Johansen E."/>
            <person name="Stuer-Lauridsen B."/>
            <person name="Bjerre K."/>
            <person name="Nielsen B.K.K."/>
        </authorList>
    </citation>
    <scope>NUCLEOTIDE SEQUENCE [LARGE SCALE GENOMIC DNA]</scope>
    <source>
        <strain evidence="5 6">BAC-16736</strain>
    </source>
</reference>
<dbReference type="GeneID" id="92861161"/>
<reference evidence="4 7" key="2">
    <citation type="submission" date="2020-12" db="EMBL/GenBank/DDBJ databases">
        <title>FDA dAtabase for Regulatory Grade micrObial Sequences (FDA-ARGOS): Supporting development and validation of Infectious Disease Dx tests.</title>
        <authorList>
            <person name="Nelson B."/>
            <person name="Plummer A."/>
            <person name="Tallon L."/>
            <person name="Sadzewicz L."/>
            <person name="Zhao X."/>
            <person name="Boylan J."/>
            <person name="Ott S."/>
            <person name="Bowen H."/>
            <person name="Vavikolanu K."/>
            <person name="Mehta A."/>
            <person name="Aluvathingal J."/>
            <person name="Nadendla S."/>
            <person name="Myers T."/>
            <person name="Yan Y."/>
            <person name="Sichtig H."/>
        </authorList>
    </citation>
    <scope>NUCLEOTIDE SEQUENCE [LARGE SCALE GENOMIC DNA]</scope>
    <source>
        <strain evidence="4 7">FDAARGOS_923</strain>
    </source>
</reference>
<dbReference type="SUPFAM" id="SSF109854">
    <property type="entry name" value="DinB/YfiT-like putative metalloenzymes"/>
    <property type="match status" value="1"/>
</dbReference>
<dbReference type="GO" id="GO:0046872">
    <property type="term" value="F:metal ion binding"/>
    <property type="evidence" value="ECO:0007669"/>
    <property type="project" value="UniProtKB-KW"/>
</dbReference>
<dbReference type="Proteomes" id="UP000435910">
    <property type="component" value="Unassembled WGS sequence"/>
</dbReference>
<sequence length="171" mass="19562">MTHSALKHLDYHNWANQRVLTHLKSLPEELFTREIKSVFQTVSEVVTHMCVADALWLKIISGAAYEEAKETGMRLKEGLKRKKIDDFISIFHDTALQYEAFFENLEDPDGEITIAHPILGEIKTPISEILHHVVNHGTYHRGNISAMLRQMGEAGVPTDYIYYLLSLKQTT</sequence>
<feature type="binding site" evidence="3">
    <location>
        <position position="48"/>
    </location>
    <ligand>
        <name>a divalent metal cation</name>
        <dbReference type="ChEBI" id="CHEBI:60240"/>
    </ligand>
</feature>
<gene>
    <name evidence="5" type="ORF">CHCC16736_2252</name>
    <name evidence="4" type="ORF">I6G80_15460</name>
</gene>
<proteinExistence type="inferred from homology"/>
<dbReference type="OMA" id="CRADYIW"/>
<accession>A0A415JEU2</accession>
<dbReference type="RefSeq" id="WP_003182663.1">
    <property type="nucleotide sequence ID" value="NZ_BEXU01000031.1"/>
</dbReference>
<organism evidence="5 6">
    <name type="scientific">Bacillus licheniformis</name>
    <dbReference type="NCBI Taxonomy" id="1402"/>
    <lineage>
        <taxon>Bacteria</taxon>
        <taxon>Bacillati</taxon>
        <taxon>Bacillota</taxon>
        <taxon>Bacilli</taxon>
        <taxon>Bacillales</taxon>
        <taxon>Bacillaceae</taxon>
        <taxon>Bacillus</taxon>
    </lineage>
</organism>
<dbReference type="InterPro" id="IPR007837">
    <property type="entry name" value="DinB"/>
</dbReference>
<feature type="binding site" evidence="3">
    <location>
        <position position="140"/>
    </location>
    <ligand>
        <name>a divalent metal cation</name>
        <dbReference type="ChEBI" id="CHEBI:60240"/>
    </ligand>
</feature>